<protein>
    <submittedName>
        <fullName evidence="2">Uncharacterized protein</fullName>
    </submittedName>
</protein>
<keyword evidence="1" id="KW-1133">Transmembrane helix</keyword>
<keyword evidence="1" id="KW-0472">Membrane</keyword>
<sequence length="44" mass="5207">MPFQQSSLQIDQGFYDHMLLNEYEFFVLPLFSLLFAYITLDSSP</sequence>
<organism evidence="2 3">
    <name type="scientific">Bacillus amyloliquefaciens (strain Y2)</name>
    <name type="common">Bacillus amyloliquefaciens subsp. plantarum (strain B9601-Y2)</name>
    <dbReference type="NCBI Taxonomy" id="1155777"/>
    <lineage>
        <taxon>Bacteria</taxon>
        <taxon>Bacillati</taxon>
        <taxon>Bacillota</taxon>
        <taxon>Bacilli</taxon>
        <taxon>Bacillales</taxon>
        <taxon>Bacillaceae</taxon>
        <taxon>Bacillus</taxon>
        <taxon>Bacillus amyloliquefaciens group</taxon>
    </lineage>
</organism>
<dbReference type="HOGENOM" id="CLU_3211884_0_0_9"/>
<dbReference type="EMBL" id="CP003332">
    <property type="protein sequence ID" value="AFJ60213.1"/>
    <property type="molecule type" value="Genomic_DNA"/>
</dbReference>
<reference evidence="2 3" key="1">
    <citation type="journal article" date="2012" name="J. Biotechnol.">
        <title>Genome sequence of the plant growth promoting strain Bacillus amyloliquefaciens subsp. plantarum B9601-Y2 and expression of mersacidin and other secondary metabolites.</title>
        <authorList>
            <person name="He P."/>
            <person name="Hao K."/>
            <person name="Blom J."/>
            <person name="Ruckert C."/>
            <person name="Vater J."/>
            <person name="Mao Z."/>
            <person name="Wu Y."/>
            <person name="Hou M."/>
            <person name="He P."/>
            <person name="He Y."/>
            <person name="Borriss R."/>
        </authorList>
    </citation>
    <scope>NUCLEOTIDE SEQUENCE [LARGE SCALE GENOMIC DNA]</scope>
    <source>
        <strain evidence="2">Y2</strain>
    </source>
</reference>
<dbReference type="KEGG" id="bqy:MUS_0125"/>
<gene>
    <name evidence="2" type="ORF">MUS_0125</name>
</gene>
<proteinExistence type="predicted"/>
<keyword evidence="1" id="KW-0812">Transmembrane</keyword>
<accession>I2C0N9</accession>
<name>I2C0N9_BACAY</name>
<dbReference type="Proteomes" id="UP000002878">
    <property type="component" value="Chromosome"/>
</dbReference>
<dbReference type="AlphaFoldDB" id="I2C0N9"/>
<feature type="transmembrane region" description="Helical" evidence="1">
    <location>
        <begin position="23"/>
        <end position="40"/>
    </location>
</feature>
<evidence type="ECO:0000256" key="1">
    <source>
        <dbReference type="SAM" id="Phobius"/>
    </source>
</evidence>
<evidence type="ECO:0000313" key="2">
    <source>
        <dbReference type="EMBL" id="AFJ60213.1"/>
    </source>
</evidence>
<dbReference type="PATRIC" id="fig|1126211.3.peg.121"/>
<evidence type="ECO:0000313" key="3">
    <source>
        <dbReference type="Proteomes" id="UP000002878"/>
    </source>
</evidence>